<evidence type="ECO:0000313" key="4">
    <source>
        <dbReference type="Proteomes" id="UP000001745"/>
    </source>
</evidence>
<name>B8MHH0_TALSN</name>
<dbReference type="Gene3D" id="1.10.275.20">
    <property type="entry name" value="Choline/Carnitine o-acyltransferase"/>
    <property type="match status" value="1"/>
</dbReference>
<dbReference type="PANTHER" id="PTHR22589">
    <property type="entry name" value="CARNITINE O-ACYLTRANSFERASE"/>
    <property type="match status" value="1"/>
</dbReference>
<dbReference type="Proteomes" id="UP000001745">
    <property type="component" value="Unassembled WGS sequence"/>
</dbReference>
<reference evidence="4" key="1">
    <citation type="journal article" date="2015" name="Genome Announc.">
        <title>Genome sequence of the AIDS-associated pathogen Penicillium marneffei (ATCC18224) and its near taxonomic relative Talaromyces stipitatus (ATCC10500).</title>
        <authorList>
            <person name="Nierman W.C."/>
            <person name="Fedorova-Abrams N.D."/>
            <person name="Andrianopoulos A."/>
        </authorList>
    </citation>
    <scope>NUCLEOTIDE SEQUENCE [LARGE SCALE GENOMIC DNA]</scope>
    <source>
        <strain evidence="4">ATCC 10500 / CBS 375.48 / QM 6759 / NRRL 1006</strain>
    </source>
</reference>
<dbReference type="AlphaFoldDB" id="B8MHH0"/>
<dbReference type="InterPro" id="IPR042231">
    <property type="entry name" value="Cho/carn_acyl_trans_2"/>
</dbReference>
<dbReference type="PhylomeDB" id="B8MHH0"/>
<dbReference type="GO" id="GO:0005739">
    <property type="term" value="C:mitochondrion"/>
    <property type="evidence" value="ECO:0007669"/>
    <property type="project" value="TreeGrafter"/>
</dbReference>
<gene>
    <name evidence="3" type="ORF">TSTA_022060</name>
</gene>
<proteinExistence type="predicted"/>
<protein>
    <submittedName>
        <fullName evidence="3">Carnitine O-acetyltransferase, putative</fullName>
    </submittedName>
</protein>
<dbReference type="InterPro" id="IPR042572">
    <property type="entry name" value="Carn_acyl_trans_N"/>
</dbReference>
<dbReference type="RefSeq" id="XP_002484383.1">
    <property type="nucleotide sequence ID" value="XM_002484338.1"/>
</dbReference>
<dbReference type="STRING" id="441959.B8MHH0"/>
<dbReference type="eggNOG" id="KOG3718">
    <property type="taxonomic scope" value="Eukaryota"/>
</dbReference>
<evidence type="ECO:0000313" key="3">
    <source>
        <dbReference type="EMBL" id="EED17149.1"/>
    </source>
</evidence>
<keyword evidence="4" id="KW-1185">Reference proteome</keyword>
<keyword evidence="3" id="KW-0808">Transferase</keyword>
<evidence type="ECO:0000259" key="2">
    <source>
        <dbReference type="Pfam" id="PF00755"/>
    </source>
</evidence>
<dbReference type="OrthoDB" id="4356693at2759"/>
<sequence>MPDLLWLWGGEIKSDGTTEEIFVELPKQPIPEMQEMLQSFLTAVACISTPEELEKTKQHVQEFMDPDSPGRQLHDRFVKFASDPSTDNWFSDILVKKNYFGTHPVMDGVQPTAVERAATVSLAALKCKKSLEAGEITADVIAENTLDMNSYNGLFNVYREPYQGQDRIRKFDGYDHIVAFKNGLAFKVPVKEVTWHSLKATFEEIIRTAEGEQSGIPALTMDKRDNWAEMRAYLRCVHPANAKFLETIETAAFTLSLDDNEPITQSERA</sequence>
<dbReference type="PANTHER" id="PTHR22589:SF103">
    <property type="entry name" value="CARNITINE O-ACETYL-TRANSFERASE, ISOFORM A-RELATED"/>
    <property type="match status" value="1"/>
</dbReference>
<dbReference type="InParanoid" id="B8MHH0"/>
<dbReference type="EMBL" id="EQ962656">
    <property type="protein sequence ID" value="EED17149.1"/>
    <property type="molecule type" value="Genomic_DNA"/>
</dbReference>
<dbReference type="GO" id="GO:0005777">
    <property type="term" value="C:peroxisome"/>
    <property type="evidence" value="ECO:0007669"/>
    <property type="project" value="TreeGrafter"/>
</dbReference>
<dbReference type="InterPro" id="IPR039551">
    <property type="entry name" value="Cho/carn_acyl_trans"/>
</dbReference>
<dbReference type="SUPFAM" id="SSF52777">
    <property type="entry name" value="CoA-dependent acyltransferases"/>
    <property type="match status" value="1"/>
</dbReference>
<dbReference type="Pfam" id="PF00755">
    <property type="entry name" value="Carn_acyltransf"/>
    <property type="match status" value="1"/>
</dbReference>
<organism evidence="3 4">
    <name type="scientific">Talaromyces stipitatus (strain ATCC 10500 / CBS 375.48 / QM 6759 / NRRL 1006)</name>
    <name type="common">Penicillium stipitatum</name>
    <dbReference type="NCBI Taxonomy" id="441959"/>
    <lineage>
        <taxon>Eukaryota</taxon>
        <taxon>Fungi</taxon>
        <taxon>Dikarya</taxon>
        <taxon>Ascomycota</taxon>
        <taxon>Pezizomycotina</taxon>
        <taxon>Eurotiomycetes</taxon>
        <taxon>Eurotiomycetidae</taxon>
        <taxon>Eurotiales</taxon>
        <taxon>Trichocomaceae</taxon>
        <taxon>Talaromyces</taxon>
        <taxon>Talaromyces sect. Talaromyces</taxon>
    </lineage>
</organism>
<keyword evidence="1" id="KW-0012">Acyltransferase</keyword>
<dbReference type="GO" id="GO:0004092">
    <property type="term" value="F:carnitine O-acetyltransferase activity"/>
    <property type="evidence" value="ECO:0007669"/>
    <property type="project" value="TreeGrafter"/>
</dbReference>
<dbReference type="GeneID" id="8098472"/>
<dbReference type="VEuPathDB" id="FungiDB:TSTA_022060"/>
<dbReference type="InterPro" id="IPR000542">
    <property type="entry name" value="Carn_acyl_trans"/>
</dbReference>
<dbReference type="GO" id="GO:0009437">
    <property type="term" value="P:carnitine metabolic process"/>
    <property type="evidence" value="ECO:0007669"/>
    <property type="project" value="TreeGrafter"/>
</dbReference>
<accession>B8MHH0</accession>
<evidence type="ECO:0000256" key="1">
    <source>
        <dbReference type="ARBA" id="ARBA00023315"/>
    </source>
</evidence>
<dbReference type="Gene3D" id="3.30.559.70">
    <property type="entry name" value="Choline/Carnitine o-acyltransferase, domain 2"/>
    <property type="match status" value="1"/>
</dbReference>
<dbReference type="HOGENOM" id="CLU_1035041_0_0_1"/>
<feature type="domain" description="Choline/carnitine acyltransferase" evidence="2">
    <location>
        <begin position="29"/>
        <end position="266"/>
    </location>
</feature>